<feature type="signal peptide" evidence="1">
    <location>
        <begin position="1"/>
        <end position="31"/>
    </location>
</feature>
<reference evidence="2" key="1">
    <citation type="submission" date="2020-02" db="EMBL/GenBank/DDBJ databases">
        <authorList>
            <person name="Meier V. D."/>
        </authorList>
    </citation>
    <scope>NUCLEOTIDE SEQUENCE</scope>
    <source>
        <strain evidence="2">AVDCRST_MAG93</strain>
    </source>
</reference>
<gene>
    <name evidence="2" type="ORF">AVDCRST_MAG93-7902</name>
</gene>
<evidence type="ECO:0008006" key="3">
    <source>
        <dbReference type="Google" id="ProtNLM"/>
    </source>
</evidence>
<feature type="chain" id="PRO_5027010130" description="Secreted protein" evidence="1">
    <location>
        <begin position="32"/>
        <end position="106"/>
    </location>
</feature>
<proteinExistence type="predicted"/>
<keyword evidence="1" id="KW-0732">Signal</keyword>
<organism evidence="2">
    <name type="scientific">uncultured Chloroflexia bacterium</name>
    <dbReference type="NCBI Taxonomy" id="1672391"/>
    <lineage>
        <taxon>Bacteria</taxon>
        <taxon>Bacillati</taxon>
        <taxon>Chloroflexota</taxon>
        <taxon>Chloroflexia</taxon>
        <taxon>environmental samples</taxon>
    </lineage>
</organism>
<feature type="non-terminal residue" evidence="2">
    <location>
        <position position="106"/>
    </location>
</feature>
<accession>A0A6J4MNZ1</accession>
<evidence type="ECO:0000313" key="2">
    <source>
        <dbReference type="EMBL" id="CAA9364985.1"/>
    </source>
</evidence>
<dbReference type="AlphaFoldDB" id="A0A6J4MNZ1"/>
<dbReference type="EMBL" id="CADCTR010002661">
    <property type="protein sequence ID" value="CAA9364985.1"/>
    <property type="molecule type" value="Genomic_DNA"/>
</dbReference>
<sequence length="106" mass="11871">MPDMKTKIIAMIGFICLLTSVGGLAIAPAFAQGEQCFSATGQCISGRFRQFWEQNGGLAVFGFPITSSRDELNPDDGRTYHTQWFERARFELHPENQPPYDVLLGR</sequence>
<evidence type="ECO:0000256" key="1">
    <source>
        <dbReference type="SAM" id="SignalP"/>
    </source>
</evidence>
<name>A0A6J4MNZ1_9CHLR</name>
<protein>
    <recommendedName>
        <fullName evidence="3">Secreted protein</fullName>
    </recommendedName>
</protein>